<evidence type="ECO:0000256" key="4">
    <source>
        <dbReference type="ARBA" id="ARBA00022801"/>
    </source>
</evidence>
<name>A0ABV4NT74_9GAMM</name>
<accession>A0ABV4NT74</accession>
<evidence type="ECO:0000256" key="1">
    <source>
        <dbReference type="ARBA" id="ARBA00006814"/>
    </source>
</evidence>
<dbReference type="SUPFAM" id="SSF53163">
    <property type="entry name" value="HybD-like"/>
    <property type="match status" value="1"/>
</dbReference>
<dbReference type="GO" id="GO:0006508">
    <property type="term" value="P:proteolysis"/>
    <property type="evidence" value="ECO:0007669"/>
    <property type="project" value="UniProtKB-KW"/>
</dbReference>
<dbReference type="PANTHER" id="PTHR30302:SF1">
    <property type="entry name" value="HYDROGENASE 2 MATURATION PROTEASE"/>
    <property type="match status" value="1"/>
</dbReference>
<dbReference type="PANTHER" id="PTHR30302">
    <property type="entry name" value="HYDROGENASE 1 MATURATION PROTEASE"/>
    <property type="match status" value="1"/>
</dbReference>
<reference evidence="5 6" key="1">
    <citation type="submission" date="2024-08" db="EMBL/GenBank/DDBJ databases">
        <authorList>
            <person name="Ishaq N."/>
        </authorList>
    </citation>
    <scope>NUCLEOTIDE SEQUENCE [LARGE SCALE GENOMIC DNA]</scope>
    <source>
        <strain evidence="5 6">JCM 30400</strain>
    </source>
</reference>
<comment type="similarity">
    <text evidence="1">Belongs to the peptidase A31 family.</text>
</comment>
<dbReference type="Proteomes" id="UP001569414">
    <property type="component" value="Unassembled WGS sequence"/>
</dbReference>
<dbReference type="InterPro" id="IPR023430">
    <property type="entry name" value="Pept_HybD-like_dom_sf"/>
</dbReference>
<keyword evidence="4" id="KW-0378">Hydrolase</keyword>
<evidence type="ECO:0000313" key="6">
    <source>
        <dbReference type="Proteomes" id="UP001569414"/>
    </source>
</evidence>
<dbReference type="EMBL" id="JBGMEL010000022">
    <property type="protein sequence ID" value="MFA0792333.1"/>
    <property type="molecule type" value="Genomic_DNA"/>
</dbReference>
<dbReference type="RefSeq" id="WP_299586888.1">
    <property type="nucleotide sequence ID" value="NZ_JBGMEL010000022.1"/>
</dbReference>
<gene>
    <name evidence="5" type="ORF">ACCI51_17480</name>
</gene>
<sequence>MSNEEVPERWLLISLGNRYRGDDGVGPYLLDRLRSRLAGLVDFLESGGDMARLVGEWKGRQVCLVDAFLSDEYVAGNLVRVNIIGDNDLADFIAPSLCSTSSHGFNLGEAIELGKILQSLPRRLDIFAICAEDLTRSDRLTPKVKTGAQRAEQAIIAFLHADNGGQPCTNSP</sequence>
<evidence type="ECO:0000256" key="2">
    <source>
        <dbReference type="ARBA" id="ARBA00022670"/>
    </source>
</evidence>
<organism evidence="5 6">
    <name type="scientific">Microbulbifer echini</name>
    <dbReference type="NCBI Taxonomy" id="1529067"/>
    <lineage>
        <taxon>Bacteria</taxon>
        <taxon>Pseudomonadati</taxon>
        <taxon>Pseudomonadota</taxon>
        <taxon>Gammaproteobacteria</taxon>
        <taxon>Cellvibrionales</taxon>
        <taxon>Microbulbiferaceae</taxon>
        <taxon>Microbulbifer</taxon>
    </lineage>
</organism>
<evidence type="ECO:0000313" key="5">
    <source>
        <dbReference type="EMBL" id="MFA0792333.1"/>
    </source>
</evidence>
<keyword evidence="6" id="KW-1185">Reference proteome</keyword>
<dbReference type="InterPro" id="IPR000671">
    <property type="entry name" value="Peptidase_A31"/>
</dbReference>
<keyword evidence="3" id="KW-0064">Aspartyl protease</keyword>
<dbReference type="Gene3D" id="3.40.50.1450">
    <property type="entry name" value="HybD-like"/>
    <property type="match status" value="1"/>
</dbReference>
<keyword evidence="2 5" id="KW-0645">Protease</keyword>
<protein>
    <submittedName>
        <fullName evidence="5">Hydrogenase maturation protease</fullName>
    </submittedName>
</protein>
<dbReference type="NCBIfam" id="TIGR00072">
    <property type="entry name" value="hydrog_prot"/>
    <property type="match status" value="1"/>
</dbReference>
<dbReference type="GO" id="GO:0008233">
    <property type="term" value="F:peptidase activity"/>
    <property type="evidence" value="ECO:0007669"/>
    <property type="project" value="UniProtKB-KW"/>
</dbReference>
<proteinExistence type="inferred from homology"/>
<evidence type="ECO:0000256" key="3">
    <source>
        <dbReference type="ARBA" id="ARBA00022750"/>
    </source>
</evidence>
<dbReference type="CDD" id="cd00518">
    <property type="entry name" value="H2MP"/>
    <property type="match status" value="1"/>
</dbReference>
<comment type="caution">
    <text evidence="5">The sequence shown here is derived from an EMBL/GenBank/DDBJ whole genome shotgun (WGS) entry which is preliminary data.</text>
</comment>